<comment type="caution">
    <text evidence="8">The sequence shown here is derived from an EMBL/GenBank/DDBJ whole genome shotgun (WGS) entry which is preliminary data.</text>
</comment>
<name>A0ABN0CEZ6_STRVE</name>
<keyword evidence="9" id="KW-1185">Reference proteome</keyword>
<evidence type="ECO:0000256" key="6">
    <source>
        <dbReference type="ARBA" id="ARBA00023048"/>
    </source>
</evidence>
<dbReference type="EMBL" id="AEVI01000076">
    <property type="protein sequence ID" value="EFX95425.1"/>
    <property type="molecule type" value="Genomic_DNA"/>
</dbReference>
<keyword evidence="7" id="KW-0472">Membrane</keyword>
<keyword evidence="6" id="KW-0078">Bacteriocin</keyword>
<keyword evidence="3" id="KW-0883">Thioether bond</keyword>
<dbReference type="Proteomes" id="UP000003697">
    <property type="component" value="Unassembled WGS sequence"/>
</dbReference>
<evidence type="ECO:0000256" key="7">
    <source>
        <dbReference type="SAM" id="Phobius"/>
    </source>
</evidence>
<gene>
    <name evidence="8" type="primary">scnA</name>
    <name evidence="8" type="ORF">HMPREF9425_1670</name>
</gene>
<keyword evidence="5" id="KW-0044">Antibiotic</keyword>
<feature type="transmembrane region" description="Helical" evidence="7">
    <location>
        <begin position="68"/>
        <end position="84"/>
    </location>
</feature>
<dbReference type="RefSeq" id="WP_003098073.1">
    <property type="nucleotide sequence ID" value="NZ_GL831112.1"/>
</dbReference>
<comment type="similarity">
    <text evidence="1">Belongs to the type A lantibiotic family.</text>
</comment>
<reference evidence="8 9" key="1">
    <citation type="submission" date="2011-01" db="EMBL/GenBank/DDBJ databases">
        <authorList>
            <person name="Muzny D."/>
            <person name="Qin X."/>
            <person name="Buhay C."/>
            <person name="Dugan-Rocha S."/>
            <person name="Ding Y."/>
            <person name="Chen G."/>
            <person name="Hawes A."/>
            <person name="Holder M."/>
            <person name="Jhangiani S."/>
            <person name="Johnson A."/>
            <person name="Khan Z."/>
            <person name="Li Z."/>
            <person name="Liu W."/>
            <person name="Liu X."/>
            <person name="Perez L."/>
            <person name="Shen H."/>
            <person name="Wang Q."/>
            <person name="Watt J."/>
            <person name="Xi L."/>
            <person name="Xin Y."/>
            <person name="Zhou J."/>
            <person name="Deng J."/>
            <person name="Jiang H."/>
            <person name="Liu Y."/>
            <person name="Qu J."/>
            <person name="Song X.-Z."/>
            <person name="Zhang L."/>
            <person name="Villasana D."/>
            <person name="Johnson A."/>
            <person name="Liu J."/>
            <person name="Liyanage D."/>
            <person name="Lorensuhewa L."/>
            <person name="Robinson T."/>
            <person name="Song A."/>
            <person name="Song B.-B."/>
            <person name="Dinh H."/>
            <person name="Thornton R."/>
            <person name="Coyle M."/>
            <person name="Francisco L."/>
            <person name="Jackson L."/>
            <person name="Javaid M."/>
            <person name="Korchina V."/>
            <person name="Kovar C."/>
            <person name="Mata R."/>
            <person name="Mathew T."/>
            <person name="Ngo R."/>
            <person name="Nguyen L."/>
            <person name="Nguyen N."/>
            <person name="Okwuonu G."/>
            <person name="Ongeri F."/>
            <person name="Pham C."/>
            <person name="Simmons D."/>
            <person name="Wilczek-Boney K."/>
            <person name="Hale W."/>
            <person name="Jakkamsetti A."/>
            <person name="Pham P."/>
            <person name="Ruth R."/>
            <person name="San Lucas F."/>
            <person name="Warren J."/>
            <person name="Zhang J."/>
            <person name="Zhao Z."/>
            <person name="Zhou C."/>
            <person name="Zhu D."/>
            <person name="Lee S."/>
            <person name="Bess C."/>
            <person name="Blankenburg K."/>
            <person name="Forbes L."/>
            <person name="Fu Q."/>
            <person name="Gubbala S."/>
            <person name="Hirani K."/>
            <person name="Jayaseelan J.C."/>
            <person name="Lara F."/>
            <person name="Munidasa M."/>
            <person name="Palculict T."/>
            <person name="Patil S."/>
            <person name="Pu L.-L."/>
            <person name="Saada N."/>
            <person name="Tang L."/>
            <person name="Weissenberger G."/>
            <person name="Zhu Y."/>
            <person name="Hemphill L."/>
            <person name="Shang Y."/>
            <person name="Youmans B."/>
            <person name="Ayvaz T."/>
            <person name="Ross M."/>
            <person name="Santibanez J."/>
            <person name="Aqrawi P."/>
            <person name="Gross S."/>
            <person name="Joshi V."/>
            <person name="Fowler G."/>
            <person name="Nazareth L."/>
            <person name="Reid J."/>
            <person name="Worley K."/>
            <person name="Petrosino J."/>
            <person name="Highlander S."/>
            <person name="Gibbs R."/>
        </authorList>
    </citation>
    <scope>NUCLEOTIDE SEQUENCE [LARGE SCALE GENOMIC DNA]</scope>
    <source>
        <strain evidence="8 9">ATCC 49124</strain>
    </source>
</reference>
<dbReference type="InterPro" id="IPR007682">
    <property type="entry name" value="Lantibiotic_typ-A_Lactobact"/>
</dbReference>
<evidence type="ECO:0000256" key="1">
    <source>
        <dbReference type="ARBA" id="ARBA00009379"/>
    </source>
</evidence>
<keyword evidence="7" id="KW-1133">Transmembrane helix</keyword>
<evidence type="ECO:0000256" key="4">
    <source>
        <dbReference type="ARBA" id="ARBA00022789"/>
    </source>
</evidence>
<organism evidence="8 9">
    <name type="scientific">Streptococcus vestibularis ATCC 49124</name>
    <dbReference type="NCBI Taxonomy" id="889206"/>
    <lineage>
        <taxon>Bacteria</taxon>
        <taxon>Bacillati</taxon>
        <taxon>Bacillota</taxon>
        <taxon>Bacilli</taxon>
        <taxon>Lactobacillales</taxon>
        <taxon>Streptococcaceae</taxon>
        <taxon>Streptococcus</taxon>
    </lineage>
</organism>
<keyword evidence="2" id="KW-0929">Antimicrobial</keyword>
<sequence length="110" mass="12886">MQNKYEAVDSIKEISLEELDQIIGAGKNGVFKTISHEYRMNSFQFYSLVVLNVMSLVILDVATKRGKPLFVFLLKVVLFYCYRIRDNKRAKLELYFFLNFSLTSNFKIIV</sequence>
<evidence type="ECO:0000313" key="8">
    <source>
        <dbReference type="EMBL" id="EFX95425.1"/>
    </source>
</evidence>
<keyword evidence="4" id="KW-0425">Lantibiotic</keyword>
<dbReference type="Pfam" id="PF04604">
    <property type="entry name" value="L_biotic_typeA"/>
    <property type="match status" value="1"/>
</dbReference>
<evidence type="ECO:0000256" key="5">
    <source>
        <dbReference type="ARBA" id="ARBA00023022"/>
    </source>
</evidence>
<accession>A0ABN0CEZ6</accession>
<keyword evidence="7" id="KW-0812">Transmembrane</keyword>
<evidence type="ECO:0000313" key="9">
    <source>
        <dbReference type="Proteomes" id="UP000003697"/>
    </source>
</evidence>
<evidence type="ECO:0000256" key="2">
    <source>
        <dbReference type="ARBA" id="ARBA00022529"/>
    </source>
</evidence>
<proteinExistence type="inferred from homology"/>
<feature type="transmembrane region" description="Helical" evidence="7">
    <location>
        <begin position="43"/>
        <end position="62"/>
    </location>
</feature>
<protein>
    <submittedName>
        <fullName evidence="8">Lantibiotic streptococcin A-FF22</fullName>
    </submittedName>
</protein>
<evidence type="ECO:0000256" key="3">
    <source>
        <dbReference type="ARBA" id="ARBA00022784"/>
    </source>
</evidence>
<dbReference type="NCBIfam" id="NF040664">
    <property type="entry name" value="HEC_x9_TCC_lant"/>
    <property type="match status" value="1"/>
</dbReference>